<organism evidence="2 3">
    <name type="scientific">Actinacidiphila paucisporea</name>
    <dbReference type="NCBI Taxonomy" id="310782"/>
    <lineage>
        <taxon>Bacteria</taxon>
        <taxon>Bacillati</taxon>
        <taxon>Actinomycetota</taxon>
        <taxon>Actinomycetes</taxon>
        <taxon>Kitasatosporales</taxon>
        <taxon>Streptomycetaceae</taxon>
        <taxon>Actinacidiphila</taxon>
    </lineage>
</organism>
<sequence length="291" mass="29534">MVRCRSRPRRPGGCRGRTGVADSGSARQGTAAKSGTPALCAWAGQRPHVGRGCPVTPSGTSAEGLRARSGKAVARDLLALTFTGEVLLGTGRAGQAAGAADGGRVPCLARRGGSGAPQLPGAMSTSSLGGPAGGAEQRTPVRTRWGDHEGLADHGVTCCVVTTWRACETVASVDPSRSKVNASGAIIPVALLRRTVVAPGRRGGRLLPASRHIPSFSGLSSTPEGPRLRDIQAGECSVDGGRAGAGMRNIRQGKRNSRIRHPDVPAASSAVARVGRLSGRPACPGSGQRGE</sequence>
<dbReference type="Proteomes" id="UP000184111">
    <property type="component" value="Unassembled WGS sequence"/>
</dbReference>
<feature type="region of interest" description="Disordered" evidence="1">
    <location>
        <begin position="236"/>
        <end position="291"/>
    </location>
</feature>
<accession>A0A1M7R0N0</accession>
<protein>
    <submittedName>
        <fullName evidence="2">Uncharacterized protein</fullName>
    </submittedName>
</protein>
<reference evidence="2 3" key="1">
    <citation type="submission" date="2016-11" db="EMBL/GenBank/DDBJ databases">
        <authorList>
            <person name="Jaros S."/>
            <person name="Januszkiewicz K."/>
            <person name="Wedrychowicz H."/>
        </authorList>
    </citation>
    <scope>NUCLEOTIDE SEQUENCE [LARGE SCALE GENOMIC DNA]</scope>
    <source>
        <strain evidence="2 3">CGMCC 4.2025</strain>
    </source>
</reference>
<dbReference type="AlphaFoldDB" id="A0A1M7R0N0"/>
<feature type="region of interest" description="Disordered" evidence="1">
    <location>
        <begin position="113"/>
        <end position="138"/>
    </location>
</feature>
<feature type="region of interest" description="Disordered" evidence="1">
    <location>
        <begin position="1"/>
        <end position="32"/>
    </location>
</feature>
<dbReference type="EMBL" id="FRBI01000063">
    <property type="protein sequence ID" value="SHN38288.1"/>
    <property type="molecule type" value="Genomic_DNA"/>
</dbReference>
<evidence type="ECO:0000313" key="3">
    <source>
        <dbReference type="Proteomes" id="UP000184111"/>
    </source>
</evidence>
<evidence type="ECO:0000313" key="2">
    <source>
        <dbReference type="EMBL" id="SHN38288.1"/>
    </source>
</evidence>
<gene>
    <name evidence="2" type="ORF">SAMN05216499_1636</name>
</gene>
<evidence type="ECO:0000256" key="1">
    <source>
        <dbReference type="SAM" id="MobiDB-lite"/>
    </source>
</evidence>
<keyword evidence="3" id="KW-1185">Reference proteome</keyword>
<name>A0A1M7R0N0_9ACTN</name>
<feature type="compositionally biased region" description="Basic residues" evidence="1">
    <location>
        <begin position="1"/>
        <end position="12"/>
    </location>
</feature>
<proteinExistence type="predicted"/>